<evidence type="ECO:0000313" key="2">
    <source>
        <dbReference type="RefSeq" id="XP_022159001.1"/>
    </source>
</evidence>
<protein>
    <submittedName>
        <fullName evidence="2">Uncharacterized protein LOC111025446</fullName>
    </submittedName>
</protein>
<dbReference type="RefSeq" id="XP_022159001.1">
    <property type="nucleotide sequence ID" value="XM_022303309.1"/>
</dbReference>
<sequence>MSCFRLPKKFINELHQVAARFWWRSGGEDKKIHWLGWNTLRKPKFCGGMGFRDLELFNKALLAKQSWRILNNPDSVLAKVLKGRYFRNCDLLQAEIRGSPSFIWRSLVWGSELLKDGLRWRIGNGENVNVYRDNWVPNQPSLKILSARRLPIESTVHSLINHDLAIWKVDEIEAAFSPDEAKGILSIPLGSRNRRDKLIWHYEKMGVYTVKSGYRIAVMKQPLLHVSSSSSETMTSWWKGL</sequence>
<name>A0A6J1E2L3_MOMCH</name>
<dbReference type="PANTHER" id="PTHR33116:SF86">
    <property type="entry name" value="REVERSE TRANSCRIPTASE DOMAIN-CONTAINING PROTEIN"/>
    <property type="match status" value="1"/>
</dbReference>
<accession>A0A6J1E2L3</accession>
<evidence type="ECO:0000313" key="1">
    <source>
        <dbReference type="Proteomes" id="UP000504603"/>
    </source>
</evidence>
<dbReference type="PANTHER" id="PTHR33116">
    <property type="entry name" value="REVERSE TRANSCRIPTASE ZINC-BINDING DOMAIN-CONTAINING PROTEIN-RELATED-RELATED"/>
    <property type="match status" value="1"/>
</dbReference>
<gene>
    <name evidence="2" type="primary">LOC111025446</name>
</gene>
<reference evidence="2" key="1">
    <citation type="submission" date="2025-08" db="UniProtKB">
        <authorList>
            <consortium name="RefSeq"/>
        </authorList>
    </citation>
    <scope>IDENTIFICATION</scope>
    <source>
        <strain evidence="2">OHB3-1</strain>
    </source>
</reference>
<proteinExistence type="predicted"/>
<dbReference type="GeneID" id="111025446"/>
<dbReference type="KEGG" id="mcha:111025446"/>
<organism evidence="1 2">
    <name type="scientific">Momordica charantia</name>
    <name type="common">Bitter gourd</name>
    <name type="synonym">Balsam pear</name>
    <dbReference type="NCBI Taxonomy" id="3673"/>
    <lineage>
        <taxon>Eukaryota</taxon>
        <taxon>Viridiplantae</taxon>
        <taxon>Streptophyta</taxon>
        <taxon>Embryophyta</taxon>
        <taxon>Tracheophyta</taxon>
        <taxon>Spermatophyta</taxon>
        <taxon>Magnoliopsida</taxon>
        <taxon>eudicotyledons</taxon>
        <taxon>Gunneridae</taxon>
        <taxon>Pentapetalae</taxon>
        <taxon>rosids</taxon>
        <taxon>fabids</taxon>
        <taxon>Cucurbitales</taxon>
        <taxon>Cucurbitaceae</taxon>
        <taxon>Momordiceae</taxon>
        <taxon>Momordica</taxon>
    </lineage>
</organism>
<dbReference type="OrthoDB" id="1938246at2759"/>
<keyword evidence="1" id="KW-1185">Reference proteome</keyword>
<dbReference type="Proteomes" id="UP000504603">
    <property type="component" value="Unplaced"/>
</dbReference>
<dbReference type="AlphaFoldDB" id="A0A6J1E2L3"/>